<evidence type="ECO:0000313" key="2">
    <source>
        <dbReference type="Proteomes" id="UP000007151"/>
    </source>
</evidence>
<dbReference type="InParanoid" id="A0A212F684"/>
<reference evidence="1 2" key="1">
    <citation type="journal article" date="2011" name="Cell">
        <title>The monarch butterfly genome yields insights into long-distance migration.</title>
        <authorList>
            <person name="Zhan S."/>
            <person name="Merlin C."/>
            <person name="Boore J.L."/>
            <person name="Reppert S.M."/>
        </authorList>
    </citation>
    <scope>NUCLEOTIDE SEQUENCE [LARGE SCALE GENOMIC DNA]</scope>
    <source>
        <strain evidence="1">F-2</strain>
    </source>
</reference>
<dbReference type="AlphaFoldDB" id="A0A212F684"/>
<dbReference type="eggNOG" id="KOG2806">
    <property type="taxonomic scope" value="Eukaryota"/>
</dbReference>
<dbReference type="EMBL" id="AGBW02010072">
    <property type="protein sequence ID" value="OWR49251.1"/>
    <property type="molecule type" value="Genomic_DNA"/>
</dbReference>
<sequence>MIYSLNADDYRGVCHELYGQEKFPLSESVRETLKD</sequence>
<evidence type="ECO:0000313" key="1">
    <source>
        <dbReference type="EMBL" id="OWR49251.1"/>
    </source>
</evidence>
<accession>A0A212F684</accession>
<name>A0A212F684_DANPL</name>
<keyword evidence="2" id="KW-1185">Reference proteome</keyword>
<proteinExistence type="predicted"/>
<organism evidence="1 2">
    <name type="scientific">Danaus plexippus plexippus</name>
    <dbReference type="NCBI Taxonomy" id="278856"/>
    <lineage>
        <taxon>Eukaryota</taxon>
        <taxon>Metazoa</taxon>
        <taxon>Ecdysozoa</taxon>
        <taxon>Arthropoda</taxon>
        <taxon>Hexapoda</taxon>
        <taxon>Insecta</taxon>
        <taxon>Pterygota</taxon>
        <taxon>Neoptera</taxon>
        <taxon>Endopterygota</taxon>
        <taxon>Lepidoptera</taxon>
        <taxon>Glossata</taxon>
        <taxon>Ditrysia</taxon>
        <taxon>Papilionoidea</taxon>
        <taxon>Nymphalidae</taxon>
        <taxon>Danainae</taxon>
        <taxon>Danaini</taxon>
        <taxon>Danaina</taxon>
        <taxon>Danaus</taxon>
        <taxon>Danaus</taxon>
    </lineage>
</organism>
<dbReference type="KEGG" id="dpl:KGM_209441"/>
<comment type="caution">
    <text evidence="1">The sequence shown here is derived from an EMBL/GenBank/DDBJ whole genome shotgun (WGS) entry which is preliminary data.</text>
</comment>
<gene>
    <name evidence="1" type="ORF">KGM_209441</name>
</gene>
<protein>
    <submittedName>
        <fullName evidence="1">Uncharacterized protein</fullName>
    </submittedName>
</protein>
<dbReference type="Proteomes" id="UP000007151">
    <property type="component" value="Unassembled WGS sequence"/>
</dbReference>